<evidence type="ECO:0000256" key="8">
    <source>
        <dbReference type="ARBA" id="ARBA00041264"/>
    </source>
</evidence>
<dbReference type="Proteomes" id="UP000031575">
    <property type="component" value="Unassembled WGS sequence"/>
</dbReference>
<feature type="compositionally biased region" description="Basic and acidic residues" evidence="9">
    <location>
        <begin position="469"/>
        <end position="482"/>
    </location>
</feature>
<reference evidence="13 14" key="1">
    <citation type="journal article" date="2014" name="BMC Genomics">
        <title>Comparative genomics of the major fungal agents of human and animal Sporotrichosis: Sporothrix schenckii and Sporothrix brasiliensis.</title>
        <authorList>
            <person name="Teixeira M.M."/>
            <person name="de Almeida L.G."/>
            <person name="Kubitschek-Barreira P."/>
            <person name="Alves F.L."/>
            <person name="Kioshima E.S."/>
            <person name="Abadio A.K."/>
            <person name="Fernandes L."/>
            <person name="Derengowski L.S."/>
            <person name="Ferreira K.S."/>
            <person name="Souza R.C."/>
            <person name="Ruiz J.C."/>
            <person name="de Andrade N.C."/>
            <person name="Paes H.C."/>
            <person name="Nicola A.M."/>
            <person name="Albuquerque P."/>
            <person name="Gerber A.L."/>
            <person name="Martins V.P."/>
            <person name="Peconick L.D."/>
            <person name="Neto A.V."/>
            <person name="Chaucanez C.B."/>
            <person name="Silva P.A."/>
            <person name="Cunha O.L."/>
            <person name="de Oliveira F.F."/>
            <person name="dos Santos T.C."/>
            <person name="Barros A.L."/>
            <person name="Soares M.A."/>
            <person name="de Oliveira L.M."/>
            <person name="Marini M.M."/>
            <person name="Villalobos-Duno H."/>
            <person name="Cunha M.M."/>
            <person name="de Hoog S."/>
            <person name="da Silveira J.F."/>
            <person name="Henrissat B."/>
            <person name="Nino-Vega G.A."/>
            <person name="Cisalpino P.S."/>
            <person name="Mora-Montes H.M."/>
            <person name="Almeida S.R."/>
            <person name="Stajich J.E."/>
            <person name="Lopes-Bezerra L.M."/>
            <person name="Vasconcelos A.T."/>
            <person name="Felipe M.S."/>
        </authorList>
    </citation>
    <scope>NUCLEOTIDE SEQUENCE [LARGE SCALE GENOMIC DNA]</scope>
    <source>
        <strain evidence="13 14">5110</strain>
    </source>
</reference>
<feature type="domain" description="RSE1/DDB1/CPSF1 C-terminal" evidence="10">
    <location>
        <begin position="1064"/>
        <end position="1447"/>
    </location>
</feature>
<evidence type="ECO:0000313" key="13">
    <source>
        <dbReference type="EMBL" id="KIH89482.1"/>
    </source>
</evidence>
<dbReference type="RefSeq" id="XP_040617492.1">
    <property type="nucleotide sequence ID" value="XM_040764609.1"/>
</dbReference>
<dbReference type="EMBL" id="AWTV01000009">
    <property type="protein sequence ID" value="KIH89482.1"/>
    <property type="molecule type" value="Genomic_DNA"/>
</dbReference>
<evidence type="ECO:0000256" key="5">
    <source>
        <dbReference type="ARBA" id="ARBA00038304"/>
    </source>
</evidence>
<evidence type="ECO:0000259" key="10">
    <source>
        <dbReference type="Pfam" id="PF03178"/>
    </source>
</evidence>
<accession>A0A0C2IWS5</accession>
<feature type="domain" description="RSE1/DDB1/CPSF1 first beta-propeller" evidence="11">
    <location>
        <begin position="98"/>
        <end position="469"/>
    </location>
</feature>
<proteinExistence type="inferred from homology"/>
<comment type="subcellular location">
    <subcellularLocation>
        <location evidence="1">Nucleus</location>
    </subcellularLocation>
</comment>
<keyword evidence="3" id="KW-0694">RNA-binding</keyword>
<dbReference type="GeneID" id="63679530"/>
<dbReference type="Pfam" id="PF10433">
    <property type="entry name" value="Beta-prop_RSE1_1st"/>
    <property type="match status" value="1"/>
</dbReference>
<evidence type="ECO:0000313" key="14">
    <source>
        <dbReference type="Proteomes" id="UP000031575"/>
    </source>
</evidence>
<evidence type="ECO:0000259" key="12">
    <source>
        <dbReference type="Pfam" id="PF23726"/>
    </source>
</evidence>
<dbReference type="InterPro" id="IPR058543">
    <property type="entry name" value="Beta-prop_RSE1/DDB1/CPSF1_2nd"/>
</dbReference>
<keyword evidence="4" id="KW-0539">Nucleus</keyword>
<dbReference type="Gene3D" id="2.130.10.10">
    <property type="entry name" value="YVTN repeat-like/Quinoprotein amine dehydrogenase"/>
    <property type="match status" value="3"/>
</dbReference>
<feature type="compositionally biased region" description="Acidic residues" evidence="9">
    <location>
        <begin position="483"/>
        <end position="505"/>
    </location>
</feature>
<dbReference type="OrthoDB" id="6109at2759"/>
<feature type="region of interest" description="Disordered" evidence="9">
    <location>
        <begin position="1313"/>
        <end position="1347"/>
    </location>
</feature>
<dbReference type="FunFam" id="2.130.10.10:FF:000788">
    <property type="entry name" value="mRNA cleavage and polyadenylation factor subunit"/>
    <property type="match status" value="1"/>
</dbReference>
<evidence type="ECO:0000256" key="2">
    <source>
        <dbReference type="ARBA" id="ARBA00022664"/>
    </source>
</evidence>
<dbReference type="HOGENOM" id="CLU_002414_2_1_1"/>
<comment type="similarity">
    <text evidence="5">Belongs to the CFT1 family.</text>
</comment>
<protein>
    <recommendedName>
        <fullName evidence="7">Protein CFT1</fullName>
    </recommendedName>
    <alternativeName>
        <fullName evidence="8">Cleavage factor two protein 1</fullName>
    </alternativeName>
    <alternativeName>
        <fullName evidence="6">Protein cft1</fullName>
    </alternativeName>
</protein>
<dbReference type="GO" id="GO:0003723">
    <property type="term" value="F:RNA binding"/>
    <property type="evidence" value="ECO:0007669"/>
    <property type="project" value="UniProtKB-KW"/>
</dbReference>
<dbReference type="InterPro" id="IPR050358">
    <property type="entry name" value="RSE1/DDB1/CFT1"/>
</dbReference>
<evidence type="ECO:0000259" key="11">
    <source>
        <dbReference type="Pfam" id="PF10433"/>
    </source>
</evidence>
<keyword evidence="14" id="KW-1185">Reference proteome</keyword>
<comment type="caution">
    <text evidence="13">The sequence shown here is derived from an EMBL/GenBank/DDBJ whole genome shotgun (WGS) entry which is preliminary data.</text>
</comment>
<dbReference type="GO" id="GO:0006397">
    <property type="term" value="P:mRNA processing"/>
    <property type="evidence" value="ECO:0007669"/>
    <property type="project" value="UniProtKB-KW"/>
</dbReference>
<evidence type="ECO:0000256" key="1">
    <source>
        <dbReference type="ARBA" id="ARBA00004123"/>
    </source>
</evidence>
<evidence type="ECO:0000256" key="6">
    <source>
        <dbReference type="ARBA" id="ARBA00039187"/>
    </source>
</evidence>
<evidence type="ECO:0000256" key="7">
    <source>
        <dbReference type="ARBA" id="ARBA00039443"/>
    </source>
</evidence>
<organism evidence="13 14">
    <name type="scientific">Sporothrix brasiliensis 5110</name>
    <dbReference type="NCBI Taxonomy" id="1398154"/>
    <lineage>
        <taxon>Eukaryota</taxon>
        <taxon>Fungi</taxon>
        <taxon>Dikarya</taxon>
        <taxon>Ascomycota</taxon>
        <taxon>Pezizomycotina</taxon>
        <taxon>Sordariomycetes</taxon>
        <taxon>Sordariomycetidae</taxon>
        <taxon>Ophiostomatales</taxon>
        <taxon>Ophiostomataceae</taxon>
        <taxon>Sporothrix</taxon>
    </lineage>
</organism>
<dbReference type="InterPro" id="IPR018846">
    <property type="entry name" value="Beta-prop_RSE1/DDB1/CPSF1_1st"/>
</dbReference>
<dbReference type="InterPro" id="IPR004871">
    <property type="entry name" value="RSE1/DDB1/CPSF1_C"/>
</dbReference>
<dbReference type="PANTHER" id="PTHR10644">
    <property type="entry name" value="DNA REPAIR/RNA PROCESSING CPSF FAMILY"/>
    <property type="match status" value="1"/>
</dbReference>
<dbReference type="VEuPathDB" id="FungiDB:SPBR_06352"/>
<feature type="region of interest" description="Disordered" evidence="9">
    <location>
        <begin position="469"/>
        <end position="527"/>
    </location>
</feature>
<gene>
    <name evidence="13" type="ORF">SPBR_06352</name>
</gene>
<dbReference type="GO" id="GO:0005634">
    <property type="term" value="C:nucleus"/>
    <property type="evidence" value="ECO:0007669"/>
    <property type="project" value="UniProtKB-SubCell"/>
</dbReference>
<evidence type="ECO:0000256" key="4">
    <source>
        <dbReference type="ARBA" id="ARBA00023242"/>
    </source>
</evidence>
<sequence>MQCYTELTPPTGVTHSLTLALTSARSNNLVVAKSSLLQVFTTKAVPTDLDVQADASSTAQAPYTQAAAFDSRINNDDEDGLETSFLGGDSALLRSDKGILTKLVLVAEFTLAGTVTGLARIKVAGTKSGGDALLLAFKDARLSLVEWDPESNDLSTISIHYYEQDELQGAPWAAPLGDYANFLVADPGSRCAALRFGGRNLAILPFRQPDEEDIDMDDWDEELDGPRPAKDAAAAVVTGAGGPIEDTPFAPSFVLRLSNLDPTLLHPVHLSFLHEYREPTFGILSSATQPSTVLGRRDCLSYMVFTLDLQQKASTTILSVTNLPQDLFRVFPMPSPIGGALLIGTNELIHIDQSGRANGVAVNPFTKQSTSFGLADQSELGLRLEGCNIEIMSPESGELLLVLNDGRIAVVTLVLDGRVVSGVSIKLVSQEAGGGSLLSGVACLTRVGRQALFAGSEDADSVVLGWSRKQTETTRRKQKSGDEPFDDDLEDGEEIEDEEDDDDLYGDGPSTMQLSNAQGGSGKSSGDLSFRIHDRLISISPIRDMTFGTPPSSGETGKSINENKIRSNLNLVCAVGRGKAGALALLNREINPEPIGVFDFSEARALWTVCASKPIPKTLQGEKGGATVGDDYESPAQYDKFMIVATEEEDGFERSHVYAVTGTGFEKLTGTEFEPEAGSTVHAGTMGKHKRIIQVLKSEVRCYDGDLGLSQILPMVDEDTDVELKILSSSMTDEYLLVIRDDASAFVAKMNKDFELEELEREDEPLTSTKWATGCLYHDTMGAFSDNASGEGNILMFLLSEAGQFHIYSLPSLKQLYVADGLSYIPPLLSADYTARRGTTREELTELLVADLGDTVAKSPYLILRHSNDDLTIYQPIRASAASAPETLAKSLRFLKVPNGAFAKAPPVPPPSQDENSPPPRIMPLRAFANIGGYSTVFLPGASPSFVLKSAKSLPRVLNLQGSAVRSLSSFHTQGSERGFIYVDAEGSSRVCSLPAGTRFAELGVCVRKVPLNVDTNTVAYHPPAEVYAVGASTLVDFELPRDENHRAEWAKENISFKPQVEQGRLQLISPVNWTVIDTAEMEQYEVIMCVKTLNLEVSESTNERKQLVTVGTAISRGEDLAIRGRVYVYDVVTVIPEPGRPETNRKLKLVAKEDIPRGAVTALSEIGTQGLMLVAQGQKCLVRGLKEDGTLLPVAFMDMNCYVTSAKELPGTGLCVMADAFKGVWFTGYTEEPYKMILFGKSNTRLGAINVDLLPDGKELFIVATDGEGNLHVLQFEPEHPKSLQGHLLLHRATFCTGAHFATSSMLLPSTPVNDDDAAASVHPNGHPNGHHNGHPNGDENGGADVAMAVDDDDERQAGHPPAQHLLMASPTGVLASLAPLSESEYRRLSSLAAQMATSLTHTAGLNPKGYRLAAGAADDAAIEAPGVDAAVGRSVVDGALLARWVELGSGRKSEIAGRVGFASALDARAALEGVLGWSRMSYF</sequence>
<feature type="domain" description="RSE1/DDB1/CPSF1 second beta-propeller" evidence="12">
    <location>
        <begin position="594"/>
        <end position="994"/>
    </location>
</feature>
<dbReference type="InterPro" id="IPR015943">
    <property type="entry name" value="WD40/YVTN_repeat-like_dom_sf"/>
</dbReference>
<dbReference type="Pfam" id="PF23726">
    <property type="entry name" value="Beta-prop_RSE1_2nd"/>
    <property type="match status" value="1"/>
</dbReference>
<name>A0A0C2IWS5_9PEZI</name>
<evidence type="ECO:0000256" key="3">
    <source>
        <dbReference type="ARBA" id="ARBA00022884"/>
    </source>
</evidence>
<dbReference type="Pfam" id="PF03178">
    <property type="entry name" value="CPSF_A"/>
    <property type="match status" value="1"/>
</dbReference>
<keyword evidence="2" id="KW-0507">mRNA processing</keyword>
<evidence type="ECO:0000256" key="9">
    <source>
        <dbReference type="SAM" id="MobiDB-lite"/>
    </source>
</evidence>